<proteinExistence type="predicted"/>
<sequence length="182" mass="20644">MSRRSERLIAQGYYDEEVGGQIVHGLTSKGIQKQTSQTQWGDIGYYTARSVIRGKSFPLIPGHCWPMEGSTGQVFIQLAQKIHISHVTLAHITKELSPIGQIYTAPRKFSTYGLREIGGDEYKLGTYEYSDTGDSFQTFQIQDHADEMFKFVRLEIESNYGSNYTCLYNFRVHGRIAGETRG</sequence>
<keyword evidence="7" id="KW-1185">Reference proteome</keyword>
<dbReference type="InterPro" id="IPR012919">
    <property type="entry name" value="SUN_dom"/>
</dbReference>
<dbReference type="Gene3D" id="2.60.120.260">
    <property type="entry name" value="Galactose-binding domain-like"/>
    <property type="match status" value="1"/>
</dbReference>
<evidence type="ECO:0000256" key="2">
    <source>
        <dbReference type="ARBA" id="ARBA00022692"/>
    </source>
</evidence>
<evidence type="ECO:0000256" key="1">
    <source>
        <dbReference type="ARBA" id="ARBA00004540"/>
    </source>
</evidence>
<organism evidence="6 7">
    <name type="scientific">Mugilogobius chulae</name>
    <name type="common">yellowstripe goby</name>
    <dbReference type="NCBI Taxonomy" id="88201"/>
    <lineage>
        <taxon>Eukaryota</taxon>
        <taxon>Metazoa</taxon>
        <taxon>Chordata</taxon>
        <taxon>Craniata</taxon>
        <taxon>Vertebrata</taxon>
        <taxon>Euteleostomi</taxon>
        <taxon>Actinopterygii</taxon>
        <taxon>Neopterygii</taxon>
        <taxon>Teleostei</taxon>
        <taxon>Neoteleostei</taxon>
        <taxon>Acanthomorphata</taxon>
        <taxon>Gobiaria</taxon>
        <taxon>Gobiiformes</taxon>
        <taxon>Gobioidei</taxon>
        <taxon>Gobiidae</taxon>
        <taxon>Gobionellinae</taxon>
        <taxon>Mugilogobius</taxon>
    </lineage>
</organism>
<protein>
    <recommendedName>
        <fullName evidence="5">SUN domain-containing protein</fullName>
    </recommendedName>
</protein>
<accession>A0AAW0PP04</accession>
<keyword evidence="2" id="KW-0812">Transmembrane</keyword>
<comment type="subcellular location">
    <subcellularLocation>
        <location evidence="1">Nucleus inner membrane</location>
    </subcellularLocation>
</comment>
<dbReference type="EMBL" id="JBBPFD010000005">
    <property type="protein sequence ID" value="KAK7925798.1"/>
    <property type="molecule type" value="Genomic_DNA"/>
</dbReference>
<dbReference type="InterPro" id="IPR045119">
    <property type="entry name" value="SUN1-5"/>
</dbReference>
<evidence type="ECO:0000256" key="4">
    <source>
        <dbReference type="ARBA" id="ARBA00023136"/>
    </source>
</evidence>
<dbReference type="GO" id="GO:0043495">
    <property type="term" value="F:protein-membrane adaptor activity"/>
    <property type="evidence" value="ECO:0007669"/>
    <property type="project" value="TreeGrafter"/>
</dbReference>
<evidence type="ECO:0000313" key="6">
    <source>
        <dbReference type="EMBL" id="KAK7925798.1"/>
    </source>
</evidence>
<comment type="caution">
    <text evidence="6">The sequence shown here is derived from an EMBL/GenBank/DDBJ whole genome shotgun (WGS) entry which is preliminary data.</text>
</comment>
<dbReference type="PANTHER" id="PTHR12911">
    <property type="entry name" value="SAD1/UNC-84-LIKE PROTEIN-RELATED"/>
    <property type="match status" value="1"/>
</dbReference>
<evidence type="ECO:0000256" key="3">
    <source>
        <dbReference type="ARBA" id="ARBA00022989"/>
    </source>
</evidence>
<dbReference type="PROSITE" id="PS51469">
    <property type="entry name" value="SUN"/>
    <property type="match status" value="1"/>
</dbReference>
<keyword evidence="3" id="KW-1133">Transmembrane helix</keyword>
<dbReference type="PANTHER" id="PTHR12911:SF8">
    <property type="entry name" value="KLAROID PROTEIN-RELATED"/>
    <property type="match status" value="1"/>
</dbReference>
<dbReference type="Pfam" id="PF07738">
    <property type="entry name" value="Sad1_UNC"/>
    <property type="match status" value="1"/>
</dbReference>
<evidence type="ECO:0000313" key="7">
    <source>
        <dbReference type="Proteomes" id="UP001460270"/>
    </source>
</evidence>
<dbReference type="GO" id="GO:0005637">
    <property type="term" value="C:nuclear inner membrane"/>
    <property type="evidence" value="ECO:0007669"/>
    <property type="project" value="UniProtKB-SubCell"/>
</dbReference>
<name>A0AAW0PP04_9GOBI</name>
<dbReference type="AlphaFoldDB" id="A0AAW0PP04"/>
<reference evidence="7" key="1">
    <citation type="submission" date="2024-04" db="EMBL/GenBank/DDBJ databases">
        <title>Salinicola lusitanus LLJ914,a marine bacterium isolated from the Okinawa Trough.</title>
        <authorList>
            <person name="Li J."/>
        </authorList>
    </citation>
    <scope>NUCLEOTIDE SEQUENCE [LARGE SCALE GENOMIC DNA]</scope>
</reference>
<dbReference type="Proteomes" id="UP001460270">
    <property type="component" value="Unassembled WGS sequence"/>
</dbReference>
<gene>
    <name evidence="6" type="ORF">WMY93_008108</name>
</gene>
<keyword evidence="4" id="KW-0472">Membrane</keyword>
<evidence type="ECO:0000259" key="5">
    <source>
        <dbReference type="PROSITE" id="PS51469"/>
    </source>
</evidence>
<feature type="domain" description="SUN" evidence="5">
    <location>
        <begin position="19"/>
        <end position="177"/>
    </location>
</feature>